<organism evidence="1 2">
    <name type="scientific">Trichonephila clavipes</name>
    <name type="common">Golden silk orbweaver</name>
    <name type="synonym">Nephila clavipes</name>
    <dbReference type="NCBI Taxonomy" id="2585209"/>
    <lineage>
        <taxon>Eukaryota</taxon>
        <taxon>Metazoa</taxon>
        <taxon>Ecdysozoa</taxon>
        <taxon>Arthropoda</taxon>
        <taxon>Chelicerata</taxon>
        <taxon>Arachnida</taxon>
        <taxon>Araneae</taxon>
        <taxon>Araneomorphae</taxon>
        <taxon>Entelegynae</taxon>
        <taxon>Araneoidea</taxon>
        <taxon>Nephilidae</taxon>
        <taxon>Trichonephila</taxon>
    </lineage>
</organism>
<evidence type="ECO:0000313" key="2">
    <source>
        <dbReference type="Proteomes" id="UP000887159"/>
    </source>
</evidence>
<protein>
    <submittedName>
        <fullName evidence="1">Uncharacterized protein</fullName>
    </submittedName>
</protein>
<reference evidence="1" key="1">
    <citation type="submission" date="2020-08" db="EMBL/GenBank/DDBJ databases">
        <title>Multicomponent nature underlies the extraordinary mechanical properties of spider dragline silk.</title>
        <authorList>
            <person name="Kono N."/>
            <person name="Nakamura H."/>
            <person name="Mori M."/>
            <person name="Yoshida Y."/>
            <person name="Ohtoshi R."/>
            <person name="Malay A.D."/>
            <person name="Moran D.A.P."/>
            <person name="Tomita M."/>
            <person name="Numata K."/>
            <person name="Arakawa K."/>
        </authorList>
    </citation>
    <scope>NUCLEOTIDE SEQUENCE</scope>
</reference>
<accession>A0A8X6SDA0</accession>
<evidence type="ECO:0000313" key="1">
    <source>
        <dbReference type="EMBL" id="GFY07167.1"/>
    </source>
</evidence>
<dbReference type="Proteomes" id="UP000887159">
    <property type="component" value="Unassembled WGS sequence"/>
</dbReference>
<dbReference type="EMBL" id="BMAU01021268">
    <property type="protein sequence ID" value="GFY07167.1"/>
    <property type="molecule type" value="Genomic_DNA"/>
</dbReference>
<comment type="caution">
    <text evidence="1">The sequence shown here is derived from an EMBL/GenBank/DDBJ whole genome shotgun (WGS) entry which is preliminary data.</text>
</comment>
<dbReference type="AlphaFoldDB" id="A0A8X6SDA0"/>
<proteinExistence type="predicted"/>
<name>A0A8X6SDA0_TRICX</name>
<gene>
    <name evidence="1" type="ORF">TNCV_277141</name>
</gene>
<keyword evidence="2" id="KW-1185">Reference proteome</keyword>
<sequence>MGQLFPGPGLRFRCGFILNKTTIQITLMVKYYSRTCSLKNSQFQTACQLVKVERLYYYVMAFVMSRDCGSPVVKVSDHGRHIMSSSPVPLKTCRVGQQCTLNTSRAKTSSR</sequence>